<sequence length="319" mass="36312">MSQSWKRKFRNKPQFNFSGKRKKWSNPLTEGVKGFLFTCNAKEAECVREGYNILDEYYEALYTKHNQVDNGEDIAKQLEDEINEMKSKRKVFYQLGTNCRNLVFVQSPEEVDPLAISNQLISDIRTQKSAKTRHLLRFIPVLGTCKASVPSIETAVRELLKTRSDPFCDYMVMCKVRNNDDTCSTHLIEVIANIVKQEKPQWRVKLSDPKLTINADVVCKVCCLSILPDFFKNKKYNLIELAQSVIKESEIGSEVNICKESTNTDSGAIQSVGSVKSEIESVTTENTQRTDVDFEAQTTDTELKTGPEEAQEIKVEPTQ</sequence>
<feature type="compositionally biased region" description="Polar residues" evidence="3">
    <location>
        <begin position="279"/>
        <end position="289"/>
    </location>
</feature>
<feature type="domain" description="THUMP" evidence="4">
    <location>
        <begin position="123"/>
        <end position="228"/>
    </location>
</feature>
<comment type="caution">
    <text evidence="5">The sequence shown here is derived from an EMBL/GenBank/DDBJ whole genome shotgun (WGS) entry which is preliminary data.</text>
</comment>
<dbReference type="GO" id="GO:0003723">
    <property type="term" value="F:RNA binding"/>
    <property type="evidence" value="ECO:0007669"/>
    <property type="project" value="UniProtKB-UniRule"/>
</dbReference>
<proteinExistence type="predicted"/>
<feature type="compositionally biased region" description="Basic and acidic residues" evidence="3">
    <location>
        <begin position="301"/>
        <end position="319"/>
    </location>
</feature>
<keyword evidence="1" id="KW-0694">RNA-binding</keyword>
<dbReference type="OrthoDB" id="367221at2759"/>
<dbReference type="InterPro" id="IPR040183">
    <property type="entry name" value="THUMPD1-like"/>
</dbReference>
<feature type="coiled-coil region" evidence="2">
    <location>
        <begin position="68"/>
        <end position="95"/>
    </location>
</feature>
<evidence type="ECO:0000256" key="1">
    <source>
        <dbReference type="PROSITE-ProRule" id="PRU00529"/>
    </source>
</evidence>
<dbReference type="EMBL" id="NCKV01004790">
    <property type="protein sequence ID" value="RWS24503.1"/>
    <property type="molecule type" value="Genomic_DNA"/>
</dbReference>
<dbReference type="CDD" id="cd11717">
    <property type="entry name" value="THUMP_THUMPD1_like"/>
    <property type="match status" value="1"/>
</dbReference>
<evidence type="ECO:0000313" key="6">
    <source>
        <dbReference type="Proteomes" id="UP000288716"/>
    </source>
</evidence>
<dbReference type="PANTHER" id="PTHR13452:SF10">
    <property type="entry name" value="THUMP DOMAIN-CONTAINING PROTEIN 1"/>
    <property type="match status" value="1"/>
</dbReference>
<dbReference type="Gene3D" id="3.30.2300.10">
    <property type="entry name" value="THUMP superfamily"/>
    <property type="match status" value="1"/>
</dbReference>
<reference evidence="5 6" key="1">
    <citation type="journal article" date="2018" name="Gigascience">
        <title>Genomes of trombidid mites reveal novel predicted allergens and laterally-transferred genes associated with secondary metabolism.</title>
        <authorList>
            <person name="Dong X."/>
            <person name="Chaisiri K."/>
            <person name="Xia D."/>
            <person name="Armstrong S.D."/>
            <person name="Fang Y."/>
            <person name="Donnelly M.J."/>
            <person name="Kadowaki T."/>
            <person name="McGarry J.W."/>
            <person name="Darby A.C."/>
            <person name="Makepeace B.L."/>
        </authorList>
    </citation>
    <scope>NUCLEOTIDE SEQUENCE [LARGE SCALE GENOMIC DNA]</scope>
    <source>
        <strain evidence="5">UoL-UT</strain>
    </source>
</reference>
<evidence type="ECO:0000256" key="3">
    <source>
        <dbReference type="SAM" id="MobiDB-lite"/>
    </source>
</evidence>
<evidence type="ECO:0000256" key="2">
    <source>
        <dbReference type="SAM" id="Coils"/>
    </source>
</evidence>
<gene>
    <name evidence="5" type="ORF">B4U80_08404</name>
</gene>
<dbReference type="STRING" id="299467.A0A443SAE7"/>
<dbReference type="PROSITE" id="PS51165">
    <property type="entry name" value="THUMP"/>
    <property type="match status" value="1"/>
</dbReference>
<feature type="region of interest" description="Disordered" evidence="3">
    <location>
        <begin position="279"/>
        <end position="319"/>
    </location>
</feature>
<dbReference type="PANTHER" id="PTHR13452">
    <property type="entry name" value="THUMP DOMAIN CONTAINING PROTEIN 1-RELATED"/>
    <property type="match status" value="1"/>
</dbReference>
<dbReference type="Proteomes" id="UP000288716">
    <property type="component" value="Unassembled WGS sequence"/>
</dbReference>
<dbReference type="AlphaFoldDB" id="A0A443SAE7"/>
<keyword evidence="6" id="KW-1185">Reference proteome</keyword>
<keyword evidence="2" id="KW-0175">Coiled coil</keyword>
<dbReference type="Pfam" id="PF02926">
    <property type="entry name" value="THUMP"/>
    <property type="match status" value="1"/>
</dbReference>
<name>A0A443SAE7_9ACAR</name>
<protein>
    <submittedName>
        <fullName evidence="5">THUMP domain-containing protein 1-like isoform X1</fullName>
    </submittedName>
</protein>
<dbReference type="InterPro" id="IPR004114">
    <property type="entry name" value="THUMP_dom"/>
</dbReference>
<organism evidence="5 6">
    <name type="scientific">Leptotrombidium deliense</name>
    <dbReference type="NCBI Taxonomy" id="299467"/>
    <lineage>
        <taxon>Eukaryota</taxon>
        <taxon>Metazoa</taxon>
        <taxon>Ecdysozoa</taxon>
        <taxon>Arthropoda</taxon>
        <taxon>Chelicerata</taxon>
        <taxon>Arachnida</taxon>
        <taxon>Acari</taxon>
        <taxon>Acariformes</taxon>
        <taxon>Trombidiformes</taxon>
        <taxon>Prostigmata</taxon>
        <taxon>Anystina</taxon>
        <taxon>Parasitengona</taxon>
        <taxon>Trombiculoidea</taxon>
        <taxon>Trombiculidae</taxon>
        <taxon>Leptotrombidium</taxon>
    </lineage>
</organism>
<dbReference type="SUPFAM" id="SSF143437">
    <property type="entry name" value="THUMP domain-like"/>
    <property type="match status" value="1"/>
</dbReference>
<evidence type="ECO:0000313" key="5">
    <source>
        <dbReference type="EMBL" id="RWS24503.1"/>
    </source>
</evidence>
<accession>A0A443SAE7</accession>
<dbReference type="VEuPathDB" id="VectorBase:LDEU007537"/>
<evidence type="ECO:0000259" key="4">
    <source>
        <dbReference type="PROSITE" id="PS51165"/>
    </source>
</evidence>
<dbReference type="GO" id="GO:0006400">
    <property type="term" value="P:tRNA modification"/>
    <property type="evidence" value="ECO:0007669"/>
    <property type="project" value="InterPro"/>
</dbReference>